<evidence type="ECO:0000313" key="2">
    <source>
        <dbReference type="EMBL" id="EAR08209.1"/>
    </source>
</evidence>
<dbReference type="EMBL" id="AAOE01000024">
    <property type="protein sequence ID" value="EAR08209.1"/>
    <property type="molecule type" value="Genomic_DNA"/>
</dbReference>
<keyword evidence="1" id="KW-0472">Membrane</keyword>
<evidence type="ECO:0000256" key="1">
    <source>
        <dbReference type="SAM" id="Phobius"/>
    </source>
</evidence>
<keyword evidence="1" id="KW-0812">Transmembrane</keyword>
<reference evidence="2 3" key="1">
    <citation type="submission" date="2006-02" db="EMBL/GenBank/DDBJ databases">
        <authorList>
            <person name="Pinhassi J."/>
            <person name="Pedros-Alio C."/>
            <person name="Ferriera S."/>
            <person name="Johnson J."/>
            <person name="Kravitz S."/>
            <person name="Halpern A."/>
            <person name="Remington K."/>
            <person name="Beeson K."/>
            <person name="Tran B."/>
            <person name="Rogers Y.-H."/>
            <person name="Friedman R."/>
            <person name="Venter J.C."/>
        </authorList>
    </citation>
    <scope>NUCLEOTIDE SEQUENCE [LARGE SCALE GENOMIC DNA]</scope>
    <source>
        <strain evidence="2 3">MED297</strain>
    </source>
</reference>
<dbReference type="STRING" id="314283.MED297_14760"/>
<feature type="transmembrane region" description="Helical" evidence="1">
    <location>
        <begin position="15"/>
        <end position="34"/>
    </location>
</feature>
<keyword evidence="1" id="KW-1133">Transmembrane helix</keyword>
<comment type="caution">
    <text evidence="2">The sequence shown here is derived from an EMBL/GenBank/DDBJ whole genome shotgun (WGS) entry which is preliminary data.</text>
</comment>
<dbReference type="AlphaFoldDB" id="A4BI66"/>
<dbReference type="HOGENOM" id="CLU_062378_0_0_6"/>
<evidence type="ECO:0008006" key="4">
    <source>
        <dbReference type="Google" id="ProtNLM"/>
    </source>
</evidence>
<organism evidence="2 3">
    <name type="scientific">Reinekea blandensis MED297</name>
    <dbReference type="NCBI Taxonomy" id="314283"/>
    <lineage>
        <taxon>Bacteria</taxon>
        <taxon>Pseudomonadati</taxon>
        <taxon>Pseudomonadota</taxon>
        <taxon>Gammaproteobacteria</taxon>
        <taxon>Oceanospirillales</taxon>
        <taxon>Saccharospirillaceae</taxon>
        <taxon>Reinekea</taxon>
    </lineage>
</organism>
<evidence type="ECO:0000313" key="3">
    <source>
        <dbReference type="Proteomes" id="UP000005953"/>
    </source>
</evidence>
<accession>A4BI66</accession>
<dbReference type="SUPFAM" id="SSF56059">
    <property type="entry name" value="Glutathione synthetase ATP-binding domain-like"/>
    <property type="match status" value="1"/>
</dbReference>
<name>A4BI66_9GAMM</name>
<gene>
    <name evidence="2" type="ORF">MED297_14760</name>
</gene>
<keyword evidence="3" id="KW-1185">Reference proteome</keyword>
<dbReference type="Proteomes" id="UP000005953">
    <property type="component" value="Unassembled WGS sequence"/>
</dbReference>
<proteinExistence type="predicted"/>
<sequence length="357" mass="40717">MPPLTLGRRQSFFEFWPLWLMYLPVAIQWLFLALRYRSLTLPLIANPSLPLSGMVGIPKSTLLRQASGSLQETILPWYVTHKTNEPEATQAIKLMAQLKDKGITLPFVCKPDIGCRGAGVKLIKDKNALIEVLHHYSTGAAIQCQKLSDYEPEAGIFYVRDPDSHQGRIISMAFKYMPYVVGDGRRTLKELLADDPRAGELLHLYQHRHQANWDKVIPENEPYRLVFSASHSKGAIFKDAAECITPELTQALDHLMQQLPDFHYGRLDVKFQNVDELKAGRSLQIVEINTASSESLHIWDSNTSFSEAIRALLLQYRLLFRFGAKTRQRGAKPPGLVSLIKHWQLERTLTRRYPETD</sequence>
<protein>
    <recommendedName>
        <fullName evidence="4">D-alanine--D-alanine ligase</fullName>
    </recommendedName>
</protein>